<evidence type="ECO:0000256" key="10">
    <source>
        <dbReference type="ARBA" id="ARBA00044721"/>
    </source>
</evidence>
<evidence type="ECO:0000256" key="2">
    <source>
        <dbReference type="ARBA" id="ARBA00004922"/>
    </source>
</evidence>
<dbReference type="PANTHER" id="PTHR22760:SF1">
    <property type="entry name" value="DOL-P-MAN:MAN(7)GLCNAC(2)-PP-DOL ALPHA-1,6-MANNOSYLTRANSFERASE"/>
    <property type="match status" value="1"/>
</dbReference>
<evidence type="ECO:0000256" key="12">
    <source>
        <dbReference type="RuleBase" id="RU363075"/>
    </source>
</evidence>
<evidence type="ECO:0000256" key="9">
    <source>
        <dbReference type="ARBA" id="ARBA00023136"/>
    </source>
</evidence>
<keyword evidence="14" id="KW-1185">Reference proteome</keyword>
<feature type="transmembrane region" description="Helical" evidence="12">
    <location>
        <begin position="218"/>
        <end position="235"/>
    </location>
</feature>
<dbReference type="EMBL" id="LT598480">
    <property type="protein sequence ID" value="SCV04038.1"/>
    <property type="molecule type" value="Genomic_DNA"/>
</dbReference>
<accession>A0A1G4KHR1</accession>
<feature type="transmembrane region" description="Helical" evidence="12">
    <location>
        <begin position="111"/>
        <end position="132"/>
    </location>
</feature>
<evidence type="ECO:0000256" key="11">
    <source>
        <dbReference type="ARBA" id="ARBA00048899"/>
    </source>
</evidence>
<keyword evidence="5" id="KW-0808">Transferase</keyword>
<keyword evidence="4 12" id="KW-0328">Glycosyltransferase</keyword>
<dbReference type="Proteomes" id="UP000191144">
    <property type="component" value="Chromosome H"/>
</dbReference>
<feature type="transmembrane region" description="Helical" evidence="12">
    <location>
        <begin position="413"/>
        <end position="436"/>
    </location>
</feature>
<dbReference type="GO" id="GO:0052917">
    <property type="term" value="F:dol-P-Man:Man(7)GlcNAc(2)-PP-Dol alpha-1,6-mannosyltransferase activity"/>
    <property type="evidence" value="ECO:0007669"/>
    <property type="project" value="UniProtKB-EC"/>
</dbReference>
<keyword evidence="9 12" id="KW-0472">Membrane</keyword>
<protein>
    <recommendedName>
        <fullName evidence="12">Mannosyltransferase</fullName>
        <ecNumber evidence="12">2.4.1.-</ecNumber>
    </recommendedName>
</protein>
<evidence type="ECO:0000256" key="3">
    <source>
        <dbReference type="ARBA" id="ARBA00007063"/>
    </source>
</evidence>
<evidence type="ECO:0000313" key="14">
    <source>
        <dbReference type="Proteomes" id="UP000191144"/>
    </source>
</evidence>
<comment type="subcellular location">
    <subcellularLocation>
        <location evidence="1 12">Endoplasmic reticulum membrane</location>
        <topology evidence="1 12">Multi-pass membrane protein</topology>
    </subcellularLocation>
</comment>
<dbReference type="EC" id="2.4.1.-" evidence="12"/>
<feature type="transmembrane region" description="Helical" evidence="12">
    <location>
        <begin position="144"/>
        <end position="161"/>
    </location>
</feature>
<feature type="transmembrane region" description="Helical" evidence="12">
    <location>
        <begin position="362"/>
        <end position="380"/>
    </location>
</feature>
<comment type="function">
    <text evidence="10">Mannosyltransferase that operates in the biosynthetic pathway of dolichol-linked oligosaccharides, the glycan precursors employed in protein asparagine (N)-glycosylation. The assembly of dolichol-linked oligosaccharides begins on the cytosolic side of the endoplasmic reticulum membrane and finishes in its lumen. The sequential addition of sugars to dolichol pyrophosphate produces dolichol-linked oligosaccharides containing fourteen sugars, including two GlcNAcs, nine mannoses and three glucoses. Once assembled, the oligosaccharide is transferred from the lipid to nascent proteins by oligosaccharyltransferases. In the lumen of the endoplasmic reticulum, adds the eighth mannose residue in an alpha-1,6 linkage onto Man(7)GlcNAc(2)-PP-dolichol to produce Man(8)GlcNAc(2)-PP-dolichol.</text>
</comment>
<feature type="transmembrane region" description="Helical" evidence="12">
    <location>
        <begin position="386"/>
        <end position="406"/>
    </location>
</feature>
<dbReference type="Pfam" id="PF03901">
    <property type="entry name" value="Glyco_transf_22"/>
    <property type="match status" value="1"/>
</dbReference>
<dbReference type="PANTHER" id="PTHR22760">
    <property type="entry name" value="GLYCOSYLTRANSFERASE"/>
    <property type="match status" value="1"/>
</dbReference>
<sequence length="595" mass="66321">MVRHNGPAYLDHHQESHVNDFTSSLLENGYITMEVRLSETICLVPANMGQSSLACSLLILLTIFAHLYISPFTKVEESFTIQAVHDILNYGVLDISEYDHLQYPGVVPRSFVGPLILSAISVLPLKVLRIFNSSFSPSNLDTQFLVRSIIGLTNGLGLIYLKNQAQKLLDRRAQESHFKKHDGNEADKPKNSHIGLFFCIFCVSQFHLMYYSSRPLPNFVIVLPLVNFALGLVLNGKKPHFAISLLAFCSIVFRLELIGLTAGLALSLLSTRRISLSKTVMFGSLGAMLGATVSLYVDSYFWQNWTLPELDAFLFNVVEGESVKWGTMPFHAYLTNSLPMIFIPPTVLLLNFVGFRVAPKELKIIAQAAYFHIFILAFQPHKEWRFIVYAVPVITLVASCGASHIFTAQKGSFVLKLIIAASPLLSLAVSVAFALVSSLNYPGGHALSQFNQYVISNNIKDATVHMDVPACMTGITLFGELDEEFNISYDKTETLSAQRMAWPSFDYLITAIADPQHFASPGGNSWELIFSTKAFSGINIPFFQQLVKNEMENKFQLAREILHQRSLYPLTSAVEGNITSDVLFTFRRKSSSSDN</sequence>
<feature type="transmembrane region" description="Helical" evidence="12">
    <location>
        <begin position="51"/>
        <end position="69"/>
    </location>
</feature>
<evidence type="ECO:0000256" key="7">
    <source>
        <dbReference type="ARBA" id="ARBA00022824"/>
    </source>
</evidence>
<comment type="catalytic activity">
    <reaction evidence="11">
        <text>an alpha-D-Man-(1-&gt;2)-alpha-D-Man-(1-&gt;2)-alpha-D-Man-(1-&gt;3)-[alpha-D-Man-(1-&gt;2)-alpha-D-Man-(1-&gt;3)-alpha-D-Man-(1-&gt;6)]-beta-D-Man-(1-&gt;4)-beta-D-GlcNAc-(1-&gt;4)-alpha-D-GlcNAc-diphospho-di-trans,poly-cis-dolichol + a di-trans,poly-cis-dolichyl beta-D-mannosyl phosphate = an alpha-D-Man-(1-&gt;2)-alpha-D-Man-(1-&gt;2)-alpha-D-Man-(1-&gt;3)-[alpha-D-Man-(1-&gt;2)-alpha-D-Man-(1-&gt;3)-[alpha-D-Man-(1-&gt;6)]-alpha-D-Man-(1-&gt;6)]-beta-D-Man-(1-&gt;4)-beta-D-GlcNAc-(1-&gt;4)-alpha-D-GlcNAc-diphospho-di-trans,poly-cis-dolichol + a di-trans,poly-cis-dolichyl phosphate + H(+)</text>
        <dbReference type="Rhea" id="RHEA:29535"/>
        <dbReference type="Rhea" id="RHEA-COMP:19498"/>
        <dbReference type="Rhea" id="RHEA-COMP:19501"/>
        <dbReference type="Rhea" id="RHEA-COMP:19518"/>
        <dbReference type="Rhea" id="RHEA-COMP:19519"/>
        <dbReference type="ChEBI" id="CHEBI:15378"/>
        <dbReference type="ChEBI" id="CHEBI:57683"/>
        <dbReference type="ChEBI" id="CHEBI:58211"/>
        <dbReference type="ChEBI" id="CHEBI:132517"/>
        <dbReference type="ChEBI" id="CHEBI:132519"/>
        <dbReference type="EC" id="2.4.1.260"/>
    </reaction>
    <physiologicalReaction direction="left-to-right" evidence="11">
        <dbReference type="Rhea" id="RHEA:29536"/>
    </physiologicalReaction>
</comment>
<evidence type="ECO:0000256" key="1">
    <source>
        <dbReference type="ARBA" id="ARBA00004477"/>
    </source>
</evidence>
<comment type="similarity">
    <text evidence="3 12">Belongs to the glycosyltransferase 22 family.</text>
</comment>
<keyword evidence="6 12" id="KW-0812">Transmembrane</keyword>
<dbReference type="OrthoDB" id="19039at2759"/>
<evidence type="ECO:0000256" key="4">
    <source>
        <dbReference type="ARBA" id="ARBA00022676"/>
    </source>
</evidence>
<dbReference type="AlphaFoldDB" id="A0A1G4KHR1"/>
<evidence type="ECO:0000256" key="8">
    <source>
        <dbReference type="ARBA" id="ARBA00022989"/>
    </source>
</evidence>
<keyword evidence="7 12" id="KW-0256">Endoplasmic reticulum</keyword>
<evidence type="ECO:0000313" key="13">
    <source>
        <dbReference type="EMBL" id="SCV04038.1"/>
    </source>
</evidence>
<dbReference type="InterPro" id="IPR005599">
    <property type="entry name" value="GPI_mannosylTrfase"/>
</dbReference>
<proteinExistence type="inferred from homology"/>
<feature type="transmembrane region" description="Helical" evidence="12">
    <location>
        <begin position="194"/>
        <end position="211"/>
    </location>
</feature>
<keyword evidence="8 12" id="KW-1133">Transmembrane helix</keyword>
<evidence type="ECO:0000256" key="6">
    <source>
        <dbReference type="ARBA" id="ARBA00022692"/>
    </source>
</evidence>
<feature type="transmembrane region" description="Helical" evidence="12">
    <location>
        <begin position="280"/>
        <end position="297"/>
    </location>
</feature>
<gene>
    <name evidence="13" type="ORF">LAME_0H15258G</name>
</gene>
<dbReference type="UniPathway" id="UPA00378"/>
<organism evidence="13 14">
    <name type="scientific">Lachancea meyersii CBS 8951</name>
    <dbReference type="NCBI Taxonomy" id="1266667"/>
    <lineage>
        <taxon>Eukaryota</taxon>
        <taxon>Fungi</taxon>
        <taxon>Dikarya</taxon>
        <taxon>Ascomycota</taxon>
        <taxon>Saccharomycotina</taxon>
        <taxon>Saccharomycetes</taxon>
        <taxon>Saccharomycetales</taxon>
        <taxon>Saccharomycetaceae</taxon>
        <taxon>Lachancea</taxon>
    </lineage>
</organism>
<reference evidence="14" key="1">
    <citation type="submission" date="2016-03" db="EMBL/GenBank/DDBJ databases">
        <authorList>
            <person name="Devillers Hugo."/>
        </authorList>
    </citation>
    <scope>NUCLEOTIDE SEQUENCE [LARGE SCALE GENOMIC DNA]</scope>
</reference>
<dbReference type="GO" id="GO:0006487">
    <property type="term" value="P:protein N-linked glycosylation"/>
    <property type="evidence" value="ECO:0007669"/>
    <property type="project" value="TreeGrafter"/>
</dbReference>
<feature type="transmembrane region" description="Helical" evidence="12">
    <location>
        <begin position="330"/>
        <end position="350"/>
    </location>
</feature>
<evidence type="ECO:0000256" key="5">
    <source>
        <dbReference type="ARBA" id="ARBA00022679"/>
    </source>
</evidence>
<feature type="transmembrane region" description="Helical" evidence="12">
    <location>
        <begin position="241"/>
        <end position="268"/>
    </location>
</feature>
<name>A0A1G4KHR1_9SACH</name>
<comment type="pathway">
    <text evidence="2">Protein modification; protein glycosylation.</text>
</comment>
<dbReference type="GO" id="GO:0005789">
    <property type="term" value="C:endoplasmic reticulum membrane"/>
    <property type="evidence" value="ECO:0007669"/>
    <property type="project" value="UniProtKB-SubCell"/>
</dbReference>